<evidence type="ECO:0000259" key="1">
    <source>
        <dbReference type="Pfam" id="PF14491"/>
    </source>
</evidence>
<sequence length="292" mass="34247">MISIEDSIPEKNESYRFAEDIFFIQFNDVSFYIEDSDQENFYHRILCNLFPDIRIEKIFPLNGKDNVIDECEKNIGDKTKVYLVDKDFDDLFGRKTNLSNLFYLNRYSIENYLFELDAIVEYIISEKPRLKRSVILRTLNIDNLISSIGSALEDLIYIFLLVQSRCPRLSNISVSFERFFDFSDGCFILKQNSLDEYLEDVALELNKVDKRLKVRPQLTQIKAKFNLDAESSCLIHFPGKFILKMLKQIIEFMYGIGSRTIDSFSYRIACYSKFDSLLFLKTDITSFLNSAN</sequence>
<dbReference type="RefSeq" id="WP_037494329.1">
    <property type="nucleotide sequence ID" value="NZ_JJMU01000002.1"/>
</dbReference>
<accession>A0A0B8T3F6</accession>
<evidence type="ECO:0000313" key="3">
    <source>
        <dbReference type="Proteomes" id="UP000031802"/>
    </source>
</evidence>
<dbReference type="AlphaFoldDB" id="A0A0B8T3F6"/>
<keyword evidence="3" id="KW-1185">Reference proteome</keyword>
<protein>
    <recommendedName>
        <fullName evidence="1">DUF4435 domain-containing protein</fullName>
    </recommendedName>
</protein>
<feature type="domain" description="DUF4435" evidence="1">
    <location>
        <begin position="28"/>
        <end position="229"/>
    </location>
</feature>
<reference evidence="3" key="1">
    <citation type="submission" date="2014-04" db="EMBL/GenBank/DDBJ databases">
        <title>Whole-Genome optical mapping and complete genome sequence of Sphingobacterium deserti sp. nov., a new spaces isolated from desert in the west of China.</title>
        <authorList>
            <person name="Teng C."/>
            <person name="Zhou Z."/>
            <person name="Li X."/>
            <person name="Chen M."/>
            <person name="Lin M."/>
            <person name="Wang L."/>
            <person name="Su S."/>
            <person name="Zhang C."/>
            <person name="Zhang W."/>
        </authorList>
    </citation>
    <scope>NUCLEOTIDE SEQUENCE [LARGE SCALE GENOMIC DNA]</scope>
    <source>
        <strain evidence="3">ACCC05744</strain>
    </source>
</reference>
<name>A0A0B8T3F6_9SPHI</name>
<reference evidence="2 3" key="2">
    <citation type="journal article" date="2015" name="PLoS ONE">
        <title>Whole-Genome Optical Mapping and Finished Genome Sequence of Sphingobacterium deserti sp. nov., a New Species Isolated from the Western Desert of China.</title>
        <authorList>
            <person name="Teng C."/>
            <person name="Zhou Z."/>
            <person name="Molnar I."/>
            <person name="Li X."/>
            <person name="Tang R."/>
            <person name="Chen M."/>
            <person name="Wang L."/>
            <person name="Su S."/>
            <person name="Zhang W."/>
            <person name="Lin M."/>
        </authorList>
    </citation>
    <scope>NUCLEOTIDE SEQUENCE [LARGE SCALE GENOMIC DNA]</scope>
    <source>
        <strain evidence="3">ACCC05744</strain>
    </source>
</reference>
<proteinExistence type="predicted"/>
<evidence type="ECO:0000313" key="2">
    <source>
        <dbReference type="EMBL" id="KGE16077.1"/>
    </source>
</evidence>
<dbReference type="Pfam" id="PF14491">
    <property type="entry name" value="DUF4435"/>
    <property type="match status" value="1"/>
</dbReference>
<gene>
    <name evidence="2" type="ORF">DI53_0192</name>
</gene>
<dbReference type="PATRIC" id="fig|1229276.3.peg.197"/>
<comment type="caution">
    <text evidence="2">The sequence shown here is derived from an EMBL/GenBank/DDBJ whole genome shotgun (WGS) entry which is preliminary data.</text>
</comment>
<dbReference type="OrthoDB" id="8448914at2"/>
<organism evidence="2 3">
    <name type="scientific">Sphingobacterium deserti</name>
    <dbReference type="NCBI Taxonomy" id="1229276"/>
    <lineage>
        <taxon>Bacteria</taxon>
        <taxon>Pseudomonadati</taxon>
        <taxon>Bacteroidota</taxon>
        <taxon>Sphingobacteriia</taxon>
        <taxon>Sphingobacteriales</taxon>
        <taxon>Sphingobacteriaceae</taxon>
        <taxon>Sphingobacterium</taxon>
    </lineage>
</organism>
<dbReference type="EMBL" id="JJMU01000002">
    <property type="protein sequence ID" value="KGE16077.1"/>
    <property type="molecule type" value="Genomic_DNA"/>
</dbReference>
<dbReference type="InterPro" id="IPR029492">
    <property type="entry name" value="DUF4435"/>
</dbReference>
<dbReference type="Proteomes" id="UP000031802">
    <property type="component" value="Unassembled WGS sequence"/>
</dbReference>